<keyword evidence="1" id="KW-0285">Flavoprotein</keyword>
<gene>
    <name evidence="5" type="primary">bluB</name>
    <name evidence="5" type="ORF">CHM34_02020</name>
</gene>
<dbReference type="InterPro" id="IPR000415">
    <property type="entry name" value="Nitroreductase-like"/>
</dbReference>
<evidence type="ECO:0000313" key="5">
    <source>
        <dbReference type="EMBL" id="OYD09794.1"/>
    </source>
</evidence>
<accession>A0A235BBY2</accession>
<dbReference type="EMBL" id="NOWF01000001">
    <property type="protein sequence ID" value="OYD09794.1"/>
    <property type="molecule type" value="Genomic_DNA"/>
</dbReference>
<evidence type="ECO:0000313" key="6">
    <source>
        <dbReference type="Proteomes" id="UP000215459"/>
    </source>
</evidence>
<dbReference type="SUPFAM" id="SSF55469">
    <property type="entry name" value="FMN-dependent nitroreductase-like"/>
    <property type="match status" value="1"/>
</dbReference>
<organism evidence="5 6">
    <name type="scientific">Paludifilum halophilum</name>
    <dbReference type="NCBI Taxonomy" id="1642702"/>
    <lineage>
        <taxon>Bacteria</taxon>
        <taxon>Bacillati</taxon>
        <taxon>Bacillota</taxon>
        <taxon>Bacilli</taxon>
        <taxon>Bacillales</taxon>
        <taxon>Thermoactinomycetaceae</taxon>
        <taxon>Paludifilum</taxon>
    </lineage>
</organism>
<evidence type="ECO:0000259" key="4">
    <source>
        <dbReference type="Pfam" id="PF00881"/>
    </source>
</evidence>
<dbReference type="PANTHER" id="PTHR23026:SF90">
    <property type="entry name" value="IODOTYROSINE DEIODINASE 1"/>
    <property type="match status" value="1"/>
</dbReference>
<feature type="domain" description="Nitroreductase" evidence="4">
    <location>
        <begin position="17"/>
        <end position="183"/>
    </location>
</feature>
<dbReference type="OrthoDB" id="9781491at2"/>
<name>A0A235BBY2_9BACL</name>
<protein>
    <submittedName>
        <fullName evidence="5">5,6-dimethylbenzimidazole synthase</fullName>
    </submittedName>
</protein>
<dbReference type="RefSeq" id="WP_094262895.1">
    <property type="nucleotide sequence ID" value="NZ_NOWF01000001.1"/>
</dbReference>
<evidence type="ECO:0000256" key="1">
    <source>
        <dbReference type="ARBA" id="ARBA00022630"/>
    </source>
</evidence>
<dbReference type="InterPro" id="IPR050627">
    <property type="entry name" value="Nitroreductase/BluB"/>
</dbReference>
<keyword evidence="3" id="KW-0560">Oxidoreductase</keyword>
<proteinExistence type="predicted"/>
<dbReference type="GO" id="GO:0016491">
    <property type="term" value="F:oxidoreductase activity"/>
    <property type="evidence" value="ECO:0007669"/>
    <property type="project" value="UniProtKB-KW"/>
</dbReference>
<comment type="caution">
    <text evidence="5">The sequence shown here is derived from an EMBL/GenBank/DDBJ whole genome shotgun (WGS) entry which is preliminary data.</text>
</comment>
<evidence type="ECO:0000256" key="3">
    <source>
        <dbReference type="ARBA" id="ARBA00023002"/>
    </source>
</evidence>
<dbReference type="PANTHER" id="PTHR23026">
    <property type="entry name" value="NADPH NITROREDUCTASE"/>
    <property type="match status" value="1"/>
</dbReference>
<dbReference type="Pfam" id="PF00881">
    <property type="entry name" value="Nitroreductase"/>
    <property type="match status" value="1"/>
</dbReference>
<reference evidence="5 6" key="1">
    <citation type="submission" date="2017-07" db="EMBL/GenBank/DDBJ databases">
        <title>The genome sequence of Paludifilum halophilum highlights mechanisms for microbial adaptation to high salt environemnts.</title>
        <authorList>
            <person name="Belbahri L."/>
        </authorList>
    </citation>
    <scope>NUCLEOTIDE SEQUENCE [LARGE SCALE GENOMIC DNA]</scope>
    <source>
        <strain evidence="5 6">DSM 102817</strain>
    </source>
</reference>
<dbReference type="InterPro" id="IPR029479">
    <property type="entry name" value="Nitroreductase"/>
</dbReference>
<dbReference type="AlphaFoldDB" id="A0A235BBY2"/>
<keyword evidence="6" id="KW-1185">Reference proteome</keyword>
<dbReference type="Proteomes" id="UP000215459">
    <property type="component" value="Unassembled WGS sequence"/>
</dbReference>
<sequence>MQSFNSTERDAVYRVMKARRDIRRFQSKPVPPDALSRILEAAHHAPSVGFKQPWNFILIDSTEVRQRIKETFEKTNEKEWKRLTDTERSRLYSRLKLEGIMEAPLNIAVTCDRSRDAPFVLGQGPMPETDLYSTCLAIQNMWLAARAEEIGVGWVSILDRKETERILHLPDQVQLVAYLCVGYPVEFREKPMLESVGWKSRLDWNSLVYENRWGRPCRFF</sequence>
<dbReference type="InterPro" id="IPR012825">
    <property type="entry name" value="BluB"/>
</dbReference>
<evidence type="ECO:0000256" key="2">
    <source>
        <dbReference type="ARBA" id="ARBA00022643"/>
    </source>
</evidence>
<keyword evidence="2" id="KW-0288">FMN</keyword>
<dbReference type="Gene3D" id="3.40.109.10">
    <property type="entry name" value="NADH Oxidase"/>
    <property type="match status" value="1"/>
</dbReference>
<dbReference type="NCBIfam" id="TIGR02476">
    <property type="entry name" value="BluB"/>
    <property type="match status" value="1"/>
</dbReference>